<evidence type="ECO:0000259" key="1">
    <source>
        <dbReference type="Pfam" id="PF04993"/>
    </source>
</evidence>
<dbReference type="Gene3D" id="3.30.1460.30">
    <property type="entry name" value="YgaC/TfoX-N like chaperone"/>
    <property type="match status" value="1"/>
</dbReference>
<dbReference type="Proteomes" id="UP001596174">
    <property type="component" value="Unassembled WGS sequence"/>
</dbReference>
<accession>A0ABW1FZ17</accession>
<gene>
    <name evidence="2" type="ORF">ACFP3V_04540</name>
</gene>
<evidence type="ECO:0000313" key="2">
    <source>
        <dbReference type="EMBL" id="MFC5906487.1"/>
    </source>
</evidence>
<evidence type="ECO:0000313" key="3">
    <source>
        <dbReference type="Proteomes" id="UP001596174"/>
    </source>
</evidence>
<comment type="caution">
    <text evidence="2">The sequence shown here is derived from an EMBL/GenBank/DDBJ whole genome shotgun (WGS) entry which is preliminary data.</text>
</comment>
<reference evidence="3" key="1">
    <citation type="journal article" date="2019" name="Int. J. Syst. Evol. Microbiol.">
        <title>The Global Catalogue of Microorganisms (GCM) 10K type strain sequencing project: providing services to taxonomists for standard genome sequencing and annotation.</title>
        <authorList>
            <consortium name="The Broad Institute Genomics Platform"/>
            <consortium name="The Broad Institute Genome Sequencing Center for Infectious Disease"/>
            <person name="Wu L."/>
            <person name="Ma J."/>
        </authorList>
    </citation>
    <scope>NUCLEOTIDE SEQUENCE [LARGE SCALE GENOMIC DNA]</scope>
    <source>
        <strain evidence="3">JCM 4816</strain>
    </source>
</reference>
<dbReference type="EMBL" id="JBHSQJ010000013">
    <property type="protein sequence ID" value="MFC5906487.1"/>
    <property type="molecule type" value="Genomic_DNA"/>
</dbReference>
<dbReference type="InterPro" id="IPR007076">
    <property type="entry name" value="TfoX_N"/>
</dbReference>
<name>A0ABW1FZ17_9ACTN</name>
<organism evidence="2 3">
    <name type="scientific">Streptacidiphilus monticola</name>
    <dbReference type="NCBI Taxonomy" id="2161674"/>
    <lineage>
        <taxon>Bacteria</taxon>
        <taxon>Bacillati</taxon>
        <taxon>Actinomycetota</taxon>
        <taxon>Actinomycetes</taxon>
        <taxon>Kitasatosporales</taxon>
        <taxon>Streptomycetaceae</taxon>
        <taxon>Streptacidiphilus</taxon>
    </lineage>
</organism>
<sequence>MAYDEALADRVRAALADHPEIDEKRMFGGLAFLLRGNMAVAVRADALLVRADPDATDALLAARPGAHLALMGGRTMKGWLEVPAEALTEDAALTDWITTGTAYAATLPPK</sequence>
<keyword evidence="3" id="KW-1185">Reference proteome</keyword>
<protein>
    <submittedName>
        <fullName evidence="2">TfoX/Sxy family protein</fullName>
    </submittedName>
</protein>
<proteinExistence type="predicted"/>
<dbReference type="Pfam" id="PF04993">
    <property type="entry name" value="TfoX_N"/>
    <property type="match status" value="1"/>
</dbReference>
<dbReference type="RefSeq" id="WP_380579947.1">
    <property type="nucleotide sequence ID" value="NZ_JBHSQJ010000013.1"/>
</dbReference>
<feature type="domain" description="TfoX N-terminal" evidence="1">
    <location>
        <begin position="14"/>
        <end position="99"/>
    </location>
</feature>
<dbReference type="SUPFAM" id="SSF159894">
    <property type="entry name" value="YgaC/TfoX-N like"/>
    <property type="match status" value="1"/>
</dbReference>